<sequence length="61" mass="6468">MKDIKSVILEPSSPKEESAATSSPSVTKTAEGDVENSSDSNEPPMPPKEPIPDTTGWSPKK</sequence>
<feature type="non-terminal residue" evidence="2">
    <location>
        <position position="61"/>
    </location>
</feature>
<dbReference type="AlphaFoldDB" id="A0A0F8Z7T8"/>
<feature type="compositionally biased region" description="Polar residues" evidence="1">
    <location>
        <begin position="19"/>
        <end position="28"/>
    </location>
</feature>
<organism evidence="2">
    <name type="scientific">marine sediment metagenome</name>
    <dbReference type="NCBI Taxonomy" id="412755"/>
    <lineage>
        <taxon>unclassified sequences</taxon>
        <taxon>metagenomes</taxon>
        <taxon>ecological metagenomes</taxon>
    </lineage>
</organism>
<name>A0A0F8Z7T8_9ZZZZ</name>
<gene>
    <name evidence="2" type="ORF">LCGC14_3004100</name>
</gene>
<proteinExistence type="predicted"/>
<comment type="caution">
    <text evidence="2">The sequence shown here is derived from an EMBL/GenBank/DDBJ whole genome shotgun (WGS) entry which is preliminary data.</text>
</comment>
<dbReference type="EMBL" id="LAZR01061981">
    <property type="protein sequence ID" value="KKK62459.1"/>
    <property type="molecule type" value="Genomic_DNA"/>
</dbReference>
<evidence type="ECO:0000256" key="1">
    <source>
        <dbReference type="SAM" id="MobiDB-lite"/>
    </source>
</evidence>
<evidence type="ECO:0000313" key="2">
    <source>
        <dbReference type="EMBL" id="KKK62459.1"/>
    </source>
</evidence>
<feature type="region of interest" description="Disordered" evidence="1">
    <location>
        <begin position="1"/>
        <end position="61"/>
    </location>
</feature>
<reference evidence="2" key="1">
    <citation type="journal article" date="2015" name="Nature">
        <title>Complex archaea that bridge the gap between prokaryotes and eukaryotes.</title>
        <authorList>
            <person name="Spang A."/>
            <person name="Saw J.H."/>
            <person name="Jorgensen S.L."/>
            <person name="Zaremba-Niedzwiedzka K."/>
            <person name="Martijn J."/>
            <person name="Lind A.E."/>
            <person name="van Eijk R."/>
            <person name="Schleper C."/>
            <person name="Guy L."/>
            <person name="Ettema T.J."/>
        </authorList>
    </citation>
    <scope>NUCLEOTIDE SEQUENCE</scope>
</reference>
<protein>
    <submittedName>
        <fullName evidence="2">Uncharacterized protein</fullName>
    </submittedName>
</protein>
<accession>A0A0F8Z7T8</accession>